<dbReference type="AlphaFoldDB" id="G5RUD3"/>
<name>G5RUD3_SALET</name>
<feature type="non-terminal residue" evidence="1">
    <location>
        <position position="1"/>
    </location>
</feature>
<comment type="caution">
    <text evidence="1">The sequence shown here is derived from an EMBL/GenBank/DDBJ whole genome shotgun (WGS) entry which is preliminary data.</text>
</comment>
<dbReference type="Pfam" id="PF10736">
    <property type="entry name" value="DUF2527"/>
    <property type="match status" value="1"/>
</dbReference>
<evidence type="ECO:0000313" key="1">
    <source>
        <dbReference type="EMBL" id="EHD04374.1"/>
    </source>
</evidence>
<sequence length="59" mass="6697">NRLWVKRGTVLFMCGIFSKEVLSKHVDVEYRFSAEPYISASSSNVSVLSMLCLRAKKTL</sequence>
<dbReference type="PATRIC" id="fig|913084.3.peg.1443"/>
<proteinExistence type="predicted"/>
<dbReference type="Proteomes" id="UP000004776">
    <property type="component" value="Unassembled WGS sequence"/>
</dbReference>
<gene>
    <name evidence="1" type="ORF">LTSEURB_1949</name>
</gene>
<reference evidence="1 2" key="1">
    <citation type="journal article" date="2011" name="BMC Genomics">
        <title>Genome sequencing reveals diversification of virulence factor content and possible host adaptation in distinct subpopulations of Salmonella enterica.</title>
        <authorList>
            <person name="den Bakker H.C."/>
            <person name="Moreno Switt A.I."/>
            <person name="Govoni G."/>
            <person name="Cummings C.A."/>
            <person name="Ranieri M.L."/>
            <person name="Degoricija L."/>
            <person name="Hoelzer K."/>
            <person name="Rodriguez-Rivera L.D."/>
            <person name="Brown S."/>
            <person name="Bolchacova E."/>
            <person name="Furtado M.R."/>
            <person name="Wiedmann M."/>
        </authorList>
    </citation>
    <scope>NUCLEOTIDE SEQUENCE [LARGE SCALE GENOMIC DNA]</scope>
    <source>
        <strain evidence="1 2">R8-2977</strain>
    </source>
</reference>
<accession>G5RUD3</accession>
<dbReference type="EMBL" id="AFCW01000769">
    <property type="protein sequence ID" value="EHD04374.1"/>
    <property type="molecule type" value="Genomic_DNA"/>
</dbReference>
<dbReference type="InterPro" id="IPR019672">
    <property type="entry name" value="DUF2527"/>
</dbReference>
<evidence type="ECO:0008006" key="3">
    <source>
        <dbReference type="Google" id="ProtNLM"/>
    </source>
</evidence>
<evidence type="ECO:0000313" key="2">
    <source>
        <dbReference type="Proteomes" id="UP000004776"/>
    </source>
</evidence>
<organism evidence="1 2">
    <name type="scientific">Salmonella enterica subsp. enterica serovar Urbana str. R8-2977</name>
    <dbReference type="NCBI Taxonomy" id="913084"/>
    <lineage>
        <taxon>Bacteria</taxon>
        <taxon>Pseudomonadati</taxon>
        <taxon>Pseudomonadota</taxon>
        <taxon>Gammaproteobacteria</taxon>
        <taxon>Enterobacterales</taxon>
        <taxon>Enterobacteriaceae</taxon>
        <taxon>Salmonella</taxon>
    </lineage>
</organism>
<protein>
    <recommendedName>
        <fullName evidence="3">DUF2627 domain-containing protein</fullName>
    </recommendedName>
</protein>